<reference evidence="3 4" key="1">
    <citation type="submission" date="2019-03" db="EMBL/GenBank/DDBJ databases">
        <title>Genomic Encyclopedia of Type Strains, Phase IV (KMG-IV): sequencing the most valuable type-strain genomes for metagenomic binning, comparative biology and taxonomic classification.</title>
        <authorList>
            <person name="Goeker M."/>
        </authorList>
    </citation>
    <scope>NUCLEOTIDE SEQUENCE [LARGE SCALE GENOMIC DNA]</scope>
    <source>
        <strain evidence="3 4">DSM 23344</strain>
    </source>
</reference>
<dbReference type="PANTHER" id="PTHR47505">
    <property type="entry name" value="DNA UTILIZATION PROTEIN YHGH"/>
    <property type="match status" value="1"/>
</dbReference>
<dbReference type="CDD" id="cd06223">
    <property type="entry name" value="PRTases_typeI"/>
    <property type="match status" value="1"/>
</dbReference>
<gene>
    <name evidence="3" type="ORF">EV688_104200</name>
</gene>
<sequence>MLGRALLNGLFPPTCQLCLQVVERDIALCRYCERSLTHNHHPCACCALPLRDPHSGEGLCIACQEASFDFDRVVAPFLYDTALAQMIGRWKYAGDHRLTPLLGDLWLSRACPGPLPDLLVPVPLHWRRQLLRGFNQAELLARHLVTRHPRLQARQLRPGLLTRQRAARVQAGLGASGRGENASGAFTLNGSCDNLHVALVDDVCTTGATADAASRLLRAGGARAVDVWCLARTPGPIPGIG</sequence>
<dbReference type="Gene3D" id="3.40.50.2020">
    <property type="match status" value="1"/>
</dbReference>
<comment type="caution">
    <text evidence="3">The sequence shown here is derived from an EMBL/GenBank/DDBJ whole genome shotgun (WGS) entry which is preliminary data.</text>
</comment>
<name>A0A4R2LBR5_9GAMM</name>
<dbReference type="Pfam" id="PF18912">
    <property type="entry name" value="DZR_2"/>
    <property type="match status" value="1"/>
</dbReference>
<dbReference type="SUPFAM" id="SSF53271">
    <property type="entry name" value="PRTase-like"/>
    <property type="match status" value="1"/>
</dbReference>
<dbReference type="Proteomes" id="UP000294980">
    <property type="component" value="Unassembled WGS sequence"/>
</dbReference>
<keyword evidence="4" id="KW-1185">Reference proteome</keyword>
<dbReference type="PANTHER" id="PTHR47505:SF1">
    <property type="entry name" value="DNA UTILIZATION PROTEIN YHGH"/>
    <property type="match status" value="1"/>
</dbReference>
<feature type="domain" description="Double zinc ribbon" evidence="2">
    <location>
        <begin position="6"/>
        <end position="64"/>
    </location>
</feature>
<dbReference type="RefSeq" id="WP_131917576.1">
    <property type="nucleotide sequence ID" value="NZ_QQSW01000002.1"/>
</dbReference>
<evidence type="ECO:0000313" key="3">
    <source>
        <dbReference type="EMBL" id="TCO76745.1"/>
    </source>
</evidence>
<evidence type="ECO:0000256" key="1">
    <source>
        <dbReference type="ARBA" id="ARBA00008007"/>
    </source>
</evidence>
<proteinExistence type="inferred from homology"/>
<dbReference type="AlphaFoldDB" id="A0A4R2LBR5"/>
<organism evidence="3 4">
    <name type="scientific">Chromatocurvus halotolerans</name>
    <dbReference type="NCBI Taxonomy" id="1132028"/>
    <lineage>
        <taxon>Bacteria</taxon>
        <taxon>Pseudomonadati</taxon>
        <taxon>Pseudomonadota</taxon>
        <taxon>Gammaproteobacteria</taxon>
        <taxon>Cellvibrionales</taxon>
        <taxon>Halieaceae</taxon>
        <taxon>Chromatocurvus</taxon>
    </lineage>
</organism>
<dbReference type="InterPro" id="IPR044005">
    <property type="entry name" value="DZR_2"/>
</dbReference>
<dbReference type="InterPro" id="IPR000836">
    <property type="entry name" value="PRTase_dom"/>
</dbReference>
<accession>A0A4R2LBR5</accession>
<protein>
    <submittedName>
        <fullName evidence="3">ComF family protein</fullName>
    </submittedName>
</protein>
<dbReference type="EMBL" id="SLWX01000004">
    <property type="protein sequence ID" value="TCO76745.1"/>
    <property type="molecule type" value="Genomic_DNA"/>
</dbReference>
<comment type="similarity">
    <text evidence="1">Belongs to the ComF/GntX family.</text>
</comment>
<dbReference type="InterPro" id="IPR051910">
    <property type="entry name" value="ComF/GntX_DNA_util-trans"/>
</dbReference>
<dbReference type="InterPro" id="IPR029057">
    <property type="entry name" value="PRTase-like"/>
</dbReference>
<dbReference type="OrthoDB" id="9793412at2"/>
<evidence type="ECO:0000259" key="2">
    <source>
        <dbReference type="Pfam" id="PF18912"/>
    </source>
</evidence>
<evidence type="ECO:0000313" key="4">
    <source>
        <dbReference type="Proteomes" id="UP000294980"/>
    </source>
</evidence>